<dbReference type="Pfam" id="PF13424">
    <property type="entry name" value="TPR_12"/>
    <property type="match status" value="1"/>
</dbReference>
<dbReference type="InterPro" id="IPR024983">
    <property type="entry name" value="CHAT_dom"/>
</dbReference>
<keyword evidence="2 3" id="KW-0040">ANK repeat</keyword>
<protein>
    <recommendedName>
        <fullName evidence="4">CHAT domain-containing protein</fullName>
    </recommendedName>
</protein>
<dbReference type="InterPro" id="IPR002110">
    <property type="entry name" value="Ankyrin_rpt"/>
</dbReference>
<dbReference type="SMART" id="SM00248">
    <property type="entry name" value="ANK"/>
    <property type="match status" value="8"/>
</dbReference>
<evidence type="ECO:0000256" key="2">
    <source>
        <dbReference type="ARBA" id="ARBA00023043"/>
    </source>
</evidence>
<dbReference type="PANTHER" id="PTHR24198">
    <property type="entry name" value="ANKYRIN REPEAT AND PROTEIN KINASE DOMAIN-CONTAINING PROTEIN"/>
    <property type="match status" value="1"/>
</dbReference>
<dbReference type="Proteomes" id="UP000232883">
    <property type="component" value="Chromosome"/>
</dbReference>
<feature type="repeat" description="ANK" evidence="3">
    <location>
        <begin position="386"/>
        <end position="418"/>
    </location>
</feature>
<feature type="domain" description="CHAT" evidence="4">
    <location>
        <begin position="1227"/>
        <end position="1529"/>
    </location>
</feature>
<accession>A0A2K8ZAC0</accession>
<evidence type="ECO:0000259" key="4">
    <source>
        <dbReference type="Pfam" id="PF12770"/>
    </source>
</evidence>
<organism evidence="5 6">
    <name type="scientific">Spirosoma pollinicola</name>
    <dbReference type="NCBI Taxonomy" id="2057025"/>
    <lineage>
        <taxon>Bacteria</taxon>
        <taxon>Pseudomonadati</taxon>
        <taxon>Bacteroidota</taxon>
        <taxon>Cytophagia</taxon>
        <taxon>Cytophagales</taxon>
        <taxon>Cytophagaceae</taxon>
        <taxon>Spirosoma</taxon>
    </lineage>
</organism>
<feature type="repeat" description="ANK" evidence="3">
    <location>
        <begin position="254"/>
        <end position="286"/>
    </location>
</feature>
<evidence type="ECO:0000256" key="3">
    <source>
        <dbReference type="PROSITE-ProRule" id="PRU00023"/>
    </source>
</evidence>
<dbReference type="Gene3D" id="1.25.40.20">
    <property type="entry name" value="Ankyrin repeat-containing domain"/>
    <property type="match status" value="2"/>
</dbReference>
<dbReference type="Pfam" id="PF12796">
    <property type="entry name" value="Ank_2"/>
    <property type="match status" value="3"/>
</dbReference>
<sequence>MPHRVTIAFFFILCVQLSGRSQDNSWNKLVVSYARKNATSTELNYVFSKGATVNAQDQFGVTALMWYAYHRNFPMVEYLLNRGADPRLKGTIIPDPEGDSTFYYGHALSAAVGSGDYGSIGLLLKAGFPINEAGRAPGGKRGYTALHTACYIGNYDMVVHLLYRVKEQGFATANPNIPSEADGGKTPLKIAIERGFQDIVSVLTKAGAQVGSTNVVPVQQSANKLIVAIKAKESSETIKSLIESGEDVNSRDENGATPLMWAAYLDNQDILKLLIAKGAKARLKGIIYNPLPNARFPYFGNALVAAISNKAHHTAPILLRKCGMRLDEPGITPQGKEISWSALHVASYGVDPWVVDALNRQETLNPDELSATNTASNINHRCLADRKMTPLLYAAQAGEDKLVDQLLEQAADITLVDEKGWTVLHYAVQSGNIKLVQTALNAGLSATQKTTDGQTALSLATLAKRNDMLNLLKAGRTAQTKKVVATLNQHGLDAEVRQISKMINTPAFLADAYEQMGTLYDRTGDRNRANRYYVEASLAREQRLLSKPLPSFRELSFELSEFDEELQKEVRPLLQRVEKATKGGCRGIQSARKDAEDLTAYSLHRLASEYNLAYAACLEQKQDWVELVYVLRMLAFNQKGLKRYPEAESTLKKAGQVVIDHFKAKDQPHVYALTLWELGKFYLNQIEIRNNTISTQEKRQLALKARRVLLKADSCWQKTKDEYSDLRAENLQYLASAYYYTNDTLIRPTTRTILTKFAKSSEAVANTQHWLGLYYLRNGNLLLAEKAFKDGLSRCRTAYNPAHPYFFRLLDDLSQLYSQSNRYTEATFFESQAITTALADAEATNLHVVKDPVREMFSHWYNNFNHIYGRERIREKYSAYSISPHTVELSVYTQLLEWTNQSQLAYETREYAKAGELLRTAYQTILEADEPYDLLRIHILTLLASVSQATGDQKARIKYLQEACEESKTVMGTFHQSYLYALHELAKAYSQTNDQKQARQLFSEGWALLKQRVSLQANLLVEDEFVVTKRELDRFVSYQINFYSESANRDTASSARLYEIVLLQKSLALRSYSGFLQQLSKQQPKEVKTLVDIRKRRNKLLLNPTDNELIWRSRLDTLNGDIIQLERRLASGLLSKSEVNRAYTWKTILQMLDASTKGSKTETAAAVELLRYEDQSNNRIRYGALVITQQDRVPRFVSLSSEQQWQAILSKQSSLHPDSINAFYQNKQLYQLAWQPLEQRLSKSRVIYLSSVAGYSQGLSFSALSRPNNTPIAATQTIRMLLSTSQISNKSAFNLARQPIKALLVGDVDYSCDEAKPKAAPLERTKEEISFISKLIEQHKGTLKVLNERSATEEAFLTETGKPLDLIHLATHGEYLKREEADVDTTNAFLQQTDQGFHSALLMASSDCGWVNPSLLGEQDGILTAREIQSTVTAACQLVVLSACQSALGDTEGSENLLGLCRAFKSVGSNYIIASLWNIDDDSAQKFMEEFYRQLAMSTATIESAFEGAQRTRRLAAGKAVSPWGGFVLVH</sequence>
<keyword evidence="6" id="KW-1185">Reference proteome</keyword>
<evidence type="ECO:0000256" key="1">
    <source>
        <dbReference type="ARBA" id="ARBA00022737"/>
    </source>
</evidence>
<keyword evidence="1" id="KW-0677">Repeat</keyword>
<evidence type="ECO:0000313" key="6">
    <source>
        <dbReference type="Proteomes" id="UP000232883"/>
    </source>
</evidence>
<dbReference type="Gene3D" id="1.25.40.10">
    <property type="entry name" value="Tetratricopeptide repeat domain"/>
    <property type="match status" value="2"/>
</dbReference>
<dbReference type="PROSITE" id="PS50297">
    <property type="entry name" value="ANK_REP_REGION"/>
    <property type="match status" value="4"/>
</dbReference>
<dbReference type="KEGG" id="spir:CWM47_35950"/>
<feature type="repeat" description="ANK" evidence="3">
    <location>
        <begin position="59"/>
        <end position="91"/>
    </location>
</feature>
<gene>
    <name evidence="5" type="ORF">CWM47_35950</name>
</gene>
<dbReference type="InterPro" id="IPR036770">
    <property type="entry name" value="Ankyrin_rpt-contain_sf"/>
</dbReference>
<dbReference type="PROSITE" id="PS50088">
    <property type="entry name" value="ANK_REPEAT"/>
    <property type="match status" value="5"/>
</dbReference>
<dbReference type="PANTHER" id="PTHR24198:SF165">
    <property type="entry name" value="ANKYRIN REPEAT-CONTAINING PROTEIN-RELATED"/>
    <property type="match status" value="1"/>
</dbReference>
<dbReference type="Pfam" id="PF00023">
    <property type="entry name" value="Ank"/>
    <property type="match status" value="1"/>
</dbReference>
<feature type="repeat" description="ANK" evidence="3">
    <location>
        <begin position="419"/>
        <end position="451"/>
    </location>
</feature>
<reference evidence="5 6" key="1">
    <citation type="submission" date="2017-11" db="EMBL/GenBank/DDBJ databases">
        <title>Taxonomic description and genome sequences of Spirosoma HA7 sp. nov., isolated from pollen microhabitat of Corylus avellana.</title>
        <authorList>
            <person name="Ambika Manirajan B."/>
            <person name="Suarez C."/>
            <person name="Ratering S."/>
            <person name="Geissler-Plaum R."/>
            <person name="Cardinale M."/>
            <person name="Sylvia S."/>
        </authorList>
    </citation>
    <scope>NUCLEOTIDE SEQUENCE [LARGE SCALE GENOMIC DNA]</scope>
    <source>
        <strain evidence="5 6">HA7</strain>
    </source>
</reference>
<proteinExistence type="predicted"/>
<dbReference type="SUPFAM" id="SSF48403">
    <property type="entry name" value="Ankyrin repeat"/>
    <property type="match status" value="2"/>
</dbReference>
<dbReference type="Pfam" id="PF12770">
    <property type="entry name" value="CHAT"/>
    <property type="match status" value="1"/>
</dbReference>
<evidence type="ECO:0000313" key="5">
    <source>
        <dbReference type="EMBL" id="AUD06769.1"/>
    </source>
</evidence>
<dbReference type="RefSeq" id="WP_100993304.1">
    <property type="nucleotide sequence ID" value="NZ_CP025096.1"/>
</dbReference>
<name>A0A2K8ZAC0_9BACT</name>
<dbReference type="OrthoDB" id="9771112at2"/>
<dbReference type="EMBL" id="CP025096">
    <property type="protein sequence ID" value="AUD06769.1"/>
    <property type="molecule type" value="Genomic_DNA"/>
</dbReference>
<dbReference type="InterPro" id="IPR011990">
    <property type="entry name" value="TPR-like_helical_dom_sf"/>
</dbReference>
<feature type="repeat" description="ANK" evidence="3">
    <location>
        <begin position="183"/>
        <end position="215"/>
    </location>
</feature>
<dbReference type="SUPFAM" id="SSF48452">
    <property type="entry name" value="TPR-like"/>
    <property type="match status" value="2"/>
</dbReference>